<evidence type="ECO:0000313" key="2">
    <source>
        <dbReference type="Proteomes" id="UP000192940"/>
    </source>
</evidence>
<dbReference type="AlphaFoldDB" id="A0A1X7HJX6"/>
<dbReference type="RefSeq" id="WP_244562744.1">
    <property type="nucleotide sequence ID" value="NZ_LT840184.1"/>
</dbReference>
<dbReference type="SUPFAM" id="SSF140500">
    <property type="entry name" value="BAS1536-like"/>
    <property type="match status" value="1"/>
</dbReference>
<keyword evidence="2" id="KW-1185">Reference proteome</keyword>
<dbReference type="EMBL" id="LT840184">
    <property type="protein sequence ID" value="SMF87025.1"/>
    <property type="molecule type" value="Genomic_DNA"/>
</dbReference>
<organism evidence="1 2">
    <name type="scientific">Paenibacillus uliginis N3/975</name>
    <dbReference type="NCBI Taxonomy" id="1313296"/>
    <lineage>
        <taxon>Bacteria</taxon>
        <taxon>Bacillati</taxon>
        <taxon>Bacillota</taxon>
        <taxon>Bacilli</taxon>
        <taxon>Bacillales</taxon>
        <taxon>Paenibacillaceae</taxon>
        <taxon>Paenibacillus</taxon>
    </lineage>
</organism>
<reference evidence="1 2" key="1">
    <citation type="submission" date="2017-04" db="EMBL/GenBank/DDBJ databases">
        <authorList>
            <person name="Afonso C.L."/>
            <person name="Miller P.J."/>
            <person name="Scott M.A."/>
            <person name="Spackman E."/>
            <person name="Goraichik I."/>
            <person name="Dimitrov K.M."/>
            <person name="Suarez D.L."/>
            <person name="Swayne D.E."/>
        </authorList>
    </citation>
    <scope>NUCLEOTIDE SEQUENCE [LARGE SCALE GENOMIC DNA]</scope>
    <source>
        <strain evidence="1 2">N3/975</strain>
    </source>
</reference>
<sequence>MTTKMLLKLRIEYARTRLHELAKKHSAEFGHPAVIKQSILLDELINPV</sequence>
<evidence type="ECO:0000313" key="1">
    <source>
        <dbReference type="EMBL" id="SMF87025.1"/>
    </source>
</evidence>
<proteinExistence type="predicted"/>
<accession>A0A1X7HJX6</accession>
<dbReference type="GO" id="GO:0046983">
    <property type="term" value="F:protein dimerization activity"/>
    <property type="evidence" value="ECO:0007669"/>
    <property type="project" value="InterPro"/>
</dbReference>
<protein>
    <submittedName>
        <fullName evidence="1">Spo0E like sporulation regulatory protein</fullName>
    </submittedName>
</protein>
<dbReference type="InterPro" id="IPR037208">
    <property type="entry name" value="Spo0E-like_sf"/>
</dbReference>
<dbReference type="InterPro" id="IPR018540">
    <property type="entry name" value="Spo0E-like"/>
</dbReference>
<dbReference type="STRING" id="1313296.SAMN05661091_3594"/>
<dbReference type="GO" id="GO:0043937">
    <property type="term" value="P:regulation of sporulation"/>
    <property type="evidence" value="ECO:0007669"/>
    <property type="project" value="InterPro"/>
</dbReference>
<dbReference type="Pfam" id="PF09388">
    <property type="entry name" value="SpoOE-like"/>
    <property type="match status" value="1"/>
</dbReference>
<dbReference type="Gene3D" id="4.10.280.10">
    <property type="entry name" value="Helix-loop-helix DNA-binding domain"/>
    <property type="match status" value="1"/>
</dbReference>
<dbReference type="InterPro" id="IPR036638">
    <property type="entry name" value="HLH_DNA-bd_sf"/>
</dbReference>
<gene>
    <name evidence="1" type="ORF">SAMN05661091_3594</name>
</gene>
<dbReference type="Proteomes" id="UP000192940">
    <property type="component" value="Chromosome I"/>
</dbReference>
<name>A0A1X7HJX6_9BACL</name>